<feature type="compositionally biased region" description="Basic residues" evidence="1">
    <location>
        <begin position="26"/>
        <end position="37"/>
    </location>
</feature>
<dbReference type="Pfam" id="PF13770">
    <property type="entry name" value="DUF4169"/>
    <property type="match status" value="1"/>
</dbReference>
<gene>
    <name evidence="2" type="ORF">L1I42_08525</name>
</gene>
<keyword evidence="3" id="KW-1185">Reference proteome</keyword>
<feature type="compositionally biased region" description="Basic and acidic residues" evidence="1">
    <location>
        <begin position="38"/>
        <end position="60"/>
    </location>
</feature>
<evidence type="ECO:0000256" key="1">
    <source>
        <dbReference type="SAM" id="MobiDB-lite"/>
    </source>
</evidence>
<dbReference type="RefSeq" id="WP_236114049.1">
    <property type="nucleotide sequence ID" value="NZ_JAKGTI010000001.1"/>
</dbReference>
<name>A0ABS9E6N9_9HYPH</name>
<accession>A0ABS9E6N9</accession>
<protein>
    <submittedName>
        <fullName evidence="2">DUF4169 family protein</fullName>
    </submittedName>
</protein>
<comment type="caution">
    <text evidence="2">The sequence shown here is derived from an EMBL/GenBank/DDBJ whole genome shotgun (WGS) entry which is preliminary data.</text>
</comment>
<evidence type="ECO:0000313" key="2">
    <source>
        <dbReference type="EMBL" id="MCF4098532.1"/>
    </source>
</evidence>
<evidence type="ECO:0000313" key="3">
    <source>
        <dbReference type="Proteomes" id="UP001201217"/>
    </source>
</evidence>
<dbReference type="Proteomes" id="UP001201217">
    <property type="component" value="Unassembled WGS sequence"/>
</dbReference>
<dbReference type="InterPro" id="IPR025227">
    <property type="entry name" value="DUF4169"/>
</dbReference>
<reference evidence="2 3" key="1">
    <citation type="submission" date="2022-01" db="EMBL/GenBank/DDBJ databases">
        <title>Maritalea mediterranea sp. nov., isolated from marine plastic residues from the Malva-rosa beach (Valencia, Spain).</title>
        <authorList>
            <person name="Vidal-Verdu A."/>
            <person name="Molina-Menor E."/>
            <person name="Pascual J."/>
            <person name="Pereto J."/>
            <person name="Porcar M."/>
        </authorList>
    </citation>
    <scope>NUCLEOTIDE SEQUENCE [LARGE SCALE GENOMIC DNA]</scope>
    <source>
        <strain evidence="2 3">P4.10X</strain>
    </source>
</reference>
<organism evidence="2 3">
    <name type="scientific">Maritalea mediterranea</name>
    <dbReference type="NCBI Taxonomy" id="2909667"/>
    <lineage>
        <taxon>Bacteria</taxon>
        <taxon>Pseudomonadati</taxon>
        <taxon>Pseudomonadota</taxon>
        <taxon>Alphaproteobacteria</taxon>
        <taxon>Hyphomicrobiales</taxon>
        <taxon>Devosiaceae</taxon>
        <taxon>Maritalea</taxon>
    </lineage>
</organism>
<dbReference type="EMBL" id="JAKGTI010000001">
    <property type="protein sequence ID" value="MCF4098532.1"/>
    <property type="molecule type" value="Genomic_DNA"/>
</dbReference>
<proteinExistence type="predicted"/>
<feature type="region of interest" description="Disordered" evidence="1">
    <location>
        <begin position="1"/>
        <end position="60"/>
    </location>
</feature>
<sequence>MAEIVNLRQARKNKQREEKEKLASANRHKHGQTKALKKLHEAQKRLSQKKLDQQKLNKDD</sequence>